<dbReference type="GO" id="GO:0005524">
    <property type="term" value="F:ATP binding"/>
    <property type="evidence" value="ECO:0007669"/>
    <property type="project" value="UniProtKB-KW"/>
</dbReference>
<keyword evidence="3" id="KW-0547">Nucleotide-binding</keyword>
<dbReference type="FunFam" id="3.40.50.300:FF:000567">
    <property type="entry name" value="ATPase, AAA family protein"/>
    <property type="match status" value="1"/>
</dbReference>
<sequence>MAFSRHLGAVKRQLEAYVRQRNDEDGRTACSGLSPKDVDTDSFLMFLGRSHSHIVRLRRRLLDKLLETAKTELCKDPSGPASVSSGVFPASGNLPSSVSPYSQENQKAAAKPQKTCGRTDAKRTDGTLAASSAVGTAGGDAMSGDDDSDSQTPRMDNADASFRSSEPISGVEVIHDDDSSESDTIAESRNRTLLQEHPSPGEIHPTRASLAKGAPVPSGIRPGKRERMTILSDKGEKQVEDGEDGERRKAAFPVSRASLSSSTGRERLPLNTSLNSLYRFHALESQKVGGRQEEEAVGPQRLGDRRETARRDPCGTDRGKGDYSSGAALTARNPGPSEADTKKRKRRRSPSRRSSFSSPSASHPGDVAPAPPPEDRLRNCAGLSEGLRHQIEESVLLPLLLNSVFERKPGNAAKSHTTEETRESTPTADTKNDVEESLLLAEEELMRGGNDAIGPHPREEEKRSGAQPSFSSSDVYSGLHFSRGVVIHGPAGVGKTKLAFAIAGELSRLRSFSFFPVSLSSLVQNLPPFLSNSPSSNAHDASRSAAAASGAAASSPSFASSSFSPAVQSGPLMPASGEEVLSLMFESAKNHAPSLLLLEDIAVLSSRKGAKGRENREGGGGGNGDEETDSPLIRALAREMDGLTGFDVMVLATCNHIDSLDSSLRRSGRFDAEISIPLPGFNERREILQALTRSLSFSPSVDLNALADRTVGYVAADLHSLVKETVYHAVMRSVGRRRIEKDQDTAGTSGWGRSDGDSQRQPKEEPQMGEATGGTTEKTGEAAEIPVELSHGHPDCSGSSGINPAEAGTGEGKNETGEEVRKLQHGRSVKTDSATSLHDTSPSFWSFPTFDKVWKETFSVQQEDPTSLLPRQNAVSGPASHDAREMRASSPASESSGDSFLLSRAANTVSNLELIGEDFTQALLSFTPSYKKTGAFLPRPNVRWNEVGGLSEAKKEVEERILFPLTFADFYGRMGVRKPTGILLYGPPGCGKTFLAKALANACQANFIAVKGPELLSKYVGDSEAALRRLFSRASFFSPSLIFFDEIDALCGSRSTGGKGEGGNKVEERVIAQLLTELDGINDRGKVYVVAATNRPDILDPALLRPGRLEVRVYVHLPDQQERAEILRKGWRRLRREQKEERAKRLHLSAEGGKAERELGENDEMEEKDLDFEALARVTDRFSGADLDAVLREATLLMIQEERQAFIRALHLSLNEEQTSGFDPLQLSLSSGSTQSLGQPEESRRATDMAGQKTEETRKGDKGINWSEEDQRGVLRRTDSFYASANAGHLCVKQRHLLEAAGRITPSVTPEQVRFYEDYRERLREK</sequence>
<feature type="compositionally biased region" description="Low complexity" evidence="5">
    <location>
        <begin position="889"/>
        <end position="898"/>
    </location>
</feature>
<dbReference type="InterPro" id="IPR041569">
    <property type="entry name" value="AAA_lid_3"/>
</dbReference>
<keyword evidence="7" id="KW-0378">Hydrolase</keyword>
<reference evidence="7 8" key="1">
    <citation type="submission" date="2014-02" db="EMBL/GenBank/DDBJ databases">
        <authorList>
            <person name="Sibley D."/>
            <person name="Venepally P."/>
            <person name="Karamycheva S."/>
            <person name="Hadjithomas M."/>
            <person name="Khan A."/>
            <person name="Brunk B."/>
            <person name="Roos D."/>
            <person name="Caler E."/>
            <person name="Lorenzi H."/>
        </authorList>
    </citation>
    <scope>NUCLEOTIDE SEQUENCE [LARGE SCALE GENOMIC DNA]</scope>
    <source>
        <strain evidence="7 8">GAB2-2007-GAL-DOM2</strain>
    </source>
</reference>
<dbReference type="OrthoDB" id="331521at2759"/>
<feature type="compositionally biased region" description="Basic and acidic residues" evidence="5">
    <location>
        <begin position="1241"/>
        <end position="1262"/>
    </location>
</feature>
<feature type="region of interest" description="Disordered" evidence="5">
    <location>
        <begin position="738"/>
        <end position="842"/>
    </location>
</feature>
<feature type="region of interest" description="Disordered" evidence="5">
    <location>
        <begin position="1142"/>
        <end position="1165"/>
    </location>
</feature>
<dbReference type="GO" id="GO:0003723">
    <property type="term" value="F:RNA binding"/>
    <property type="evidence" value="ECO:0007669"/>
    <property type="project" value="TreeGrafter"/>
</dbReference>
<comment type="subcellular location">
    <subcellularLocation>
        <location evidence="1">Cytoplasm</location>
    </subcellularLocation>
</comment>
<accession>A0A086KV93</accession>
<feature type="compositionally biased region" description="Basic residues" evidence="5">
    <location>
        <begin position="342"/>
        <end position="351"/>
    </location>
</feature>
<keyword evidence="2" id="KW-0963">Cytoplasm</keyword>
<name>A0A086KV93_TOXGO</name>
<dbReference type="PANTHER" id="PTHR23077:SF171">
    <property type="entry name" value="NUCLEAR VALOSIN-CONTAINING PROTEIN-LIKE"/>
    <property type="match status" value="1"/>
</dbReference>
<dbReference type="SUPFAM" id="SSF52540">
    <property type="entry name" value="P-loop containing nucleoside triphosphate hydrolases"/>
    <property type="match status" value="2"/>
</dbReference>
<feature type="region of interest" description="Disordered" evidence="5">
    <location>
        <begin position="410"/>
        <end position="434"/>
    </location>
</feature>
<dbReference type="VEuPathDB" id="ToxoDB:TGDOM2_230710"/>
<dbReference type="Gene3D" id="1.10.8.60">
    <property type="match status" value="2"/>
</dbReference>
<organism evidence="7 8">
    <name type="scientific">Toxoplasma gondii GAB2-2007-GAL-DOM2</name>
    <dbReference type="NCBI Taxonomy" id="1130820"/>
    <lineage>
        <taxon>Eukaryota</taxon>
        <taxon>Sar</taxon>
        <taxon>Alveolata</taxon>
        <taxon>Apicomplexa</taxon>
        <taxon>Conoidasida</taxon>
        <taxon>Coccidia</taxon>
        <taxon>Eucoccidiorida</taxon>
        <taxon>Eimeriorina</taxon>
        <taxon>Sarcocystidae</taxon>
        <taxon>Toxoplasma</taxon>
    </lineage>
</organism>
<dbReference type="InterPro" id="IPR003959">
    <property type="entry name" value="ATPase_AAA_core"/>
</dbReference>
<feature type="compositionally biased region" description="Low complexity" evidence="5">
    <location>
        <begin position="352"/>
        <end position="364"/>
    </location>
</feature>
<feature type="region of interest" description="Disordered" evidence="5">
    <location>
        <begin position="286"/>
        <end position="379"/>
    </location>
</feature>
<dbReference type="GO" id="GO:0051301">
    <property type="term" value="P:cell division"/>
    <property type="evidence" value="ECO:0007669"/>
    <property type="project" value="UniProtKB-KW"/>
</dbReference>
<dbReference type="Gene3D" id="3.40.50.300">
    <property type="entry name" value="P-loop containing nucleotide triphosphate hydrolases"/>
    <property type="match status" value="2"/>
</dbReference>
<dbReference type="InterPro" id="IPR003593">
    <property type="entry name" value="AAA+_ATPase"/>
</dbReference>
<feature type="region of interest" description="Disordered" evidence="5">
    <location>
        <begin position="94"/>
        <end position="268"/>
    </location>
</feature>
<gene>
    <name evidence="7" type="ORF">TGDOM2_230710</name>
</gene>
<dbReference type="InterPro" id="IPR003960">
    <property type="entry name" value="ATPase_AAA_CS"/>
</dbReference>
<feature type="compositionally biased region" description="Low complexity" evidence="5">
    <location>
        <begin position="1227"/>
        <end position="1239"/>
    </location>
</feature>
<feature type="domain" description="AAA+ ATPase" evidence="6">
    <location>
        <begin position="481"/>
        <end position="680"/>
    </location>
</feature>
<feature type="compositionally biased region" description="Polar residues" evidence="5">
    <location>
        <begin position="182"/>
        <end position="193"/>
    </location>
</feature>
<dbReference type="GO" id="GO:0005737">
    <property type="term" value="C:cytoplasm"/>
    <property type="evidence" value="ECO:0007669"/>
    <property type="project" value="UniProtKB-SubCell"/>
</dbReference>
<evidence type="ECO:0000259" key="6">
    <source>
        <dbReference type="SMART" id="SM00382"/>
    </source>
</evidence>
<feature type="compositionally biased region" description="Basic and acidic residues" evidence="5">
    <location>
        <begin position="812"/>
        <end position="822"/>
    </location>
</feature>
<dbReference type="PROSITE" id="PS00674">
    <property type="entry name" value="AAA"/>
    <property type="match status" value="1"/>
</dbReference>
<keyword evidence="7" id="KW-0131">Cell cycle</keyword>
<keyword evidence="7" id="KW-0132">Cell division</keyword>
<evidence type="ECO:0000313" key="8">
    <source>
        <dbReference type="Proteomes" id="UP000028837"/>
    </source>
</evidence>
<feature type="region of interest" description="Disordered" evidence="5">
    <location>
        <begin position="448"/>
        <end position="471"/>
    </location>
</feature>
<dbReference type="Proteomes" id="UP000028837">
    <property type="component" value="Unassembled WGS sequence"/>
</dbReference>
<dbReference type="GO" id="GO:0042254">
    <property type="term" value="P:ribosome biogenesis"/>
    <property type="evidence" value="ECO:0007669"/>
    <property type="project" value="TreeGrafter"/>
</dbReference>
<feature type="compositionally biased region" description="Basic and acidic residues" evidence="5">
    <location>
        <begin position="302"/>
        <end position="321"/>
    </location>
</feature>
<dbReference type="PANTHER" id="PTHR23077">
    <property type="entry name" value="AAA-FAMILY ATPASE"/>
    <property type="match status" value="1"/>
</dbReference>
<evidence type="ECO:0000256" key="1">
    <source>
        <dbReference type="ARBA" id="ARBA00004496"/>
    </source>
</evidence>
<evidence type="ECO:0000256" key="3">
    <source>
        <dbReference type="ARBA" id="ARBA00022741"/>
    </source>
</evidence>
<dbReference type="InterPro" id="IPR027417">
    <property type="entry name" value="P-loop_NTPase"/>
</dbReference>
<evidence type="ECO:0000256" key="2">
    <source>
        <dbReference type="ARBA" id="ARBA00022490"/>
    </source>
</evidence>
<comment type="caution">
    <text evidence="7">The sequence shown here is derived from an EMBL/GenBank/DDBJ whole genome shotgun (WGS) entry which is preliminary data.</text>
</comment>
<feature type="region of interest" description="Disordered" evidence="5">
    <location>
        <begin position="862"/>
        <end position="898"/>
    </location>
</feature>
<evidence type="ECO:0000256" key="5">
    <source>
        <dbReference type="SAM" id="MobiDB-lite"/>
    </source>
</evidence>
<feature type="region of interest" description="Disordered" evidence="5">
    <location>
        <begin position="1227"/>
        <end position="1269"/>
    </location>
</feature>
<feature type="compositionally biased region" description="Polar residues" evidence="5">
    <location>
        <begin position="831"/>
        <end position="842"/>
    </location>
</feature>
<dbReference type="Pfam" id="PF17862">
    <property type="entry name" value="AAA_lid_3"/>
    <property type="match status" value="2"/>
</dbReference>
<proteinExistence type="predicted"/>
<dbReference type="Pfam" id="PF00004">
    <property type="entry name" value="AAA"/>
    <property type="match status" value="2"/>
</dbReference>
<dbReference type="InterPro" id="IPR050168">
    <property type="entry name" value="AAA_ATPase_domain"/>
</dbReference>
<protein>
    <submittedName>
        <fullName evidence="7">Cell division protein CDC48</fullName>
        <ecNumber evidence="7">3.6.4.3</ecNumber>
    </submittedName>
</protein>
<feature type="compositionally biased region" description="Basic and acidic residues" evidence="5">
    <location>
        <begin position="223"/>
        <end position="249"/>
    </location>
</feature>
<dbReference type="GO" id="GO:0005634">
    <property type="term" value="C:nucleus"/>
    <property type="evidence" value="ECO:0007669"/>
    <property type="project" value="TreeGrafter"/>
</dbReference>
<dbReference type="EC" id="3.6.4.3" evidence="7"/>
<evidence type="ECO:0000256" key="4">
    <source>
        <dbReference type="ARBA" id="ARBA00022840"/>
    </source>
</evidence>
<feature type="compositionally biased region" description="Polar residues" evidence="5">
    <location>
        <begin position="94"/>
        <end position="106"/>
    </location>
</feature>
<evidence type="ECO:0000313" key="7">
    <source>
        <dbReference type="EMBL" id="KFG48311.1"/>
    </source>
</evidence>
<feature type="region of interest" description="Disordered" evidence="5">
    <location>
        <begin position="608"/>
        <end position="629"/>
    </location>
</feature>
<dbReference type="GO" id="GO:0016887">
    <property type="term" value="F:ATP hydrolysis activity"/>
    <property type="evidence" value="ECO:0007669"/>
    <property type="project" value="InterPro"/>
</dbReference>
<feature type="domain" description="AAA+ ATPase" evidence="6">
    <location>
        <begin position="978"/>
        <end position="1119"/>
    </location>
</feature>
<feature type="compositionally biased region" description="Polar residues" evidence="5">
    <location>
        <begin position="862"/>
        <end position="875"/>
    </location>
</feature>
<dbReference type="EMBL" id="AHZU02000112">
    <property type="protein sequence ID" value="KFG48311.1"/>
    <property type="molecule type" value="Genomic_DNA"/>
</dbReference>
<dbReference type="GO" id="GO:1990275">
    <property type="term" value="F:preribosome binding"/>
    <property type="evidence" value="ECO:0007669"/>
    <property type="project" value="TreeGrafter"/>
</dbReference>
<feature type="compositionally biased region" description="Basic and acidic residues" evidence="5">
    <location>
        <begin position="754"/>
        <end position="766"/>
    </location>
</feature>
<keyword evidence="4" id="KW-0067">ATP-binding</keyword>
<dbReference type="SMART" id="SM00382">
    <property type="entry name" value="AAA"/>
    <property type="match status" value="2"/>
</dbReference>